<keyword evidence="6 8" id="KW-0472">Membrane</keyword>
<dbReference type="EC" id="2.5.1.141" evidence="8"/>
<feature type="compositionally biased region" description="Polar residues" evidence="9">
    <location>
        <begin position="1"/>
        <end position="15"/>
    </location>
</feature>
<comment type="subunit">
    <text evidence="8">Interacts with CtaA.</text>
</comment>
<dbReference type="CDD" id="cd13957">
    <property type="entry name" value="PT_UbiA_Cox10"/>
    <property type="match status" value="1"/>
</dbReference>
<feature type="transmembrane region" description="Helical" evidence="8">
    <location>
        <begin position="68"/>
        <end position="89"/>
    </location>
</feature>
<feature type="transmembrane region" description="Helical" evidence="8">
    <location>
        <begin position="41"/>
        <end position="62"/>
    </location>
</feature>
<dbReference type="Pfam" id="PF01040">
    <property type="entry name" value="UbiA"/>
    <property type="match status" value="1"/>
</dbReference>
<keyword evidence="3 8" id="KW-0812">Transmembrane</keyword>
<evidence type="ECO:0000256" key="5">
    <source>
        <dbReference type="ARBA" id="ARBA00023133"/>
    </source>
</evidence>
<gene>
    <name evidence="10" type="primary">cyoE</name>
    <name evidence="8" type="synonym">ctaB</name>
    <name evidence="10" type="ORF">ACFSOY_17900</name>
</gene>
<keyword evidence="4 8" id="KW-1133">Transmembrane helix</keyword>
<feature type="transmembrane region" description="Helical" evidence="8">
    <location>
        <begin position="189"/>
        <end position="211"/>
    </location>
</feature>
<feature type="transmembrane region" description="Helical" evidence="8">
    <location>
        <begin position="289"/>
        <end position="310"/>
    </location>
</feature>
<organism evidence="10 11">
    <name type="scientific">Tumebacillus lipolyticus</name>
    <dbReference type="NCBI Taxonomy" id="1280370"/>
    <lineage>
        <taxon>Bacteria</taxon>
        <taxon>Bacillati</taxon>
        <taxon>Bacillota</taxon>
        <taxon>Bacilli</taxon>
        <taxon>Bacillales</taxon>
        <taxon>Alicyclobacillaceae</taxon>
        <taxon>Tumebacillus</taxon>
    </lineage>
</organism>
<protein>
    <recommendedName>
        <fullName evidence="8">Protoheme IX farnesyltransferase</fullName>
        <ecNumber evidence="8">2.5.1.141</ecNumber>
    </recommendedName>
    <alternativeName>
        <fullName evidence="8">Heme B farnesyltransferase</fullName>
    </alternativeName>
    <alternativeName>
        <fullName evidence="8">Heme O synthase</fullName>
    </alternativeName>
</protein>
<comment type="function">
    <text evidence="8">Converts heme B (protoheme IX) to heme O by substitution of the vinyl group on carbon 2 of heme B porphyrin ring with a hydroxyethyl farnesyl side group.</text>
</comment>
<feature type="region of interest" description="Disordered" evidence="9">
    <location>
        <begin position="1"/>
        <end position="28"/>
    </location>
</feature>
<evidence type="ECO:0000256" key="2">
    <source>
        <dbReference type="ARBA" id="ARBA00022679"/>
    </source>
</evidence>
<reference evidence="11" key="1">
    <citation type="journal article" date="2019" name="Int. J. Syst. Evol. Microbiol.">
        <title>The Global Catalogue of Microorganisms (GCM) 10K type strain sequencing project: providing services to taxonomists for standard genome sequencing and annotation.</title>
        <authorList>
            <consortium name="The Broad Institute Genomics Platform"/>
            <consortium name="The Broad Institute Genome Sequencing Center for Infectious Disease"/>
            <person name="Wu L."/>
            <person name="Ma J."/>
        </authorList>
    </citation>
    <scope>NUCLEOTIDE SEQUENCE [LARGE SCALE GENOMIC DNA]</scope>
    <source>
        <strain evidence="11">CGMCC 1.13574</strain>
    </source>
</reference>
<evidence type="ECO:0000313" key="10">
    <source>
        <dbReference type="EMBL" id="MFD2171840.1"/>
    </source>
</evidence>
<dbReference type="InterPro" id="IPR044878">
    <property type="entry name" value="UbiA_sf"/>
</dbReference>
<dbReference type="EMBL" id="JBHUIO010000011">
    <property type="protein sequence ID" value="MFD2171840.1"/>
    <property type="molecule type" value="Genomic_DNA"/>
</dbReference>
<dbReference type="InterPro" id="IPR006369">
    <property type="entry name" value="Protohaem_IX_farnesylTrfase"/>
</dbReference>
<evidence type="ECO:0000256" key="8">
    <source>
        <dbReference type="HAMAP-Rule" id="MF_00154"/>
    </source>
</evidence>
<evidence type="ECO:0000256" key="1">
    <source>
        <dbReference type="ARBA" id="ARBA00004141"/>
    </source>
</evidence>
<evidence type="ECO:0000256" key="3">
    <source>
        <dbReference type="ARBA" id="ARBA00022692"/>
    </source>
</evidence>
<sequence length="316" mass="35167">MEQTVESSTTASRVSNPVMEPGPLSESPTGTWRDFVTVTKIGITFANMMTVFAGLWIASNGLAAGDLIFYTLIGTAFVIMAGTCLNNYIDRDLDKNMERTAKRALPSGRLNATHVLWLGVGFAVAGTLILTFLVNPLTAFLGLIGLFDYVVIYTMWLKRTSTTSTVWGGISGAVPIVMGWTAFSNSLDFGAWMLFLWMFLWQPPHFLALAIRRADDYGKAGIPLLPVVKGFDVTKRHMIRYVAGMLPISFLMYLVPNVGYLYLITSLVLGFGWLIWSVVGFMAKDTIKWARISFIFSLIYLTVLNIVLILEPYVHW</sequence>
<dbReference type="PROSITE" id="PS00943">
    <property type="entry name" value="UBIA"/>
    <property type="match status" value="1"/>
</dbReference>
<comment type="catalytic activity">
    <reaction evidence="7 8">
        <text>heme b + (2E,6E)-farnesyl diphosphate + H2O = Fe(II)-heme o + diphosphate</text>
        <dbReference type="Rhea" id="RHEA:28070"/>
        <dbReference type="ChEBI" id="CHEBI:15377"/>
        <dbReference type="ChEBI" id="CHEBI:33019"/>
        <dbReference type="ChEBI" id="CHEBI:60344"/>
        <dbReference type="ChEBI" id="CHEBI:60530"/>
        <dbReference type="ChEBI" id="CHEBI:175763"/>
        <dbReference type="EC" id="2.5.1.141"/>
    </reaction>
</comment>
<keyword evidence="2 8" id="KW-0808">Transferase</keyword>
<dbReference type="NCBIfam" id="NF003348">
    <property type="entry name" value="PRK04375.1-1"/>
    <property type="match status" value="1"/>
</dbReference>
<comment type="subcellular location">
    <subcellularLocation>
        <location evidence="8">Cell membrane</location>
        <topology evidence="8">Multi-pass membrane protein</topology>
    </subcellularLocation>
    <subcellularLocation>
        <location evidence="1">Membrane</location>
        <topology evidence="1">Multi-pass membrane protein</topology>
    </subcellularLocation>
</comment>
<feature type="transmembrane region" description="Helical" evidence="8">
    <location>
        <begin position="164"/>
        <end position="183"/>
    </location>
</feature>
<feature type="transmembrane region" description="Helical" evidence="8">
    <location>
        <begin position="139"/>
        <end position="157"/>
    </location>
</feature>
<feature type="transmembrane region" description="Helical" evidence="8">
    <location>
        <begin position="238"/>
        <end position="255"/>
    </location>
</feature>
<proteinExistence type="inferred from homology"/>
<dbReference type="PANTHER" id="PTHR43448">
    <property type="entry name" value="PROTOHEME IX FARNESYLTRANSFERASE, MITOCHONDRIAL"/>
    <property type="match status" value="1"/>
</dbReference>
<accession>A0ABW5A1U4</accession>
<feature type="transmembrane region" description="Helical" evidence="8">
    <location>
        <begin position="261"/>
        <end position="282"/>
    </location>
</feature>
<dbReference type="Proteomes" id="UP001597343">
    <property type="component" value="Unassembled WGS sequence"/>
</dbReference>
<dbReference type="GO" id="GO:0008495">
    <property type="term" value="F:protoheme IX farnesyltransferase activity"/>
    <property type="evidence" value="ECO:0007669"/>
    <property type="project" value="UniProtKB-EC"/>
</dbReference>
<dbReference type="RefSeq" id="WP_386048984.1">
    <property type="nucleotide sequence ID" value="NZ_JBHUIO010000011.1"/>
</dbReference>
<comment type="pathway">
    <text evidence="8">Porphyrin-containing compound metabolism; heme O biosynthesis; heme O from protoheme: step 1/1.</text>
</comment>
<dbReference type="HAMAP" id="MF_00154">
    <property type="entry name" value="CyoE_CtaB"/>
    <property type="match status" value="1"/>
</dbReference>
<evidence type="ECO:0000256" key="4">
    <source>
        <dbReference type="ARBA" id="ARBA00022989"/>
    </source>
</evidence>
<evidence type="ECO:0000313" key="11">
    <source>
        <dbReference type="Proteomes" id="UP001597343"/>
    </source>
</evidence>
<dbReference type="InterPro" id="IPR000537">
    <property type="entry name" value="UbiA_prenyltransferase"/>
</dbReference>
<dbReference type="InterPro" id="IPR030470">
    <property type="entry name" value="UbiA_prenylTrfase_CS"/>
</dbReference>
<dbReference type="PANTHER" id="PTHR43448:SF2">
    <property type="entry name" value="PROTOHEME IX FARNESYLTRANSFERASE, MITOCHONDRIAL"/>
    <property type="match status" value="1"/>
</dbReference>
<evidence type="ECO:0000256" key="6">
    <source>
        <dbReference type="ARBA" id="ARBA00023136"/>
    </source>
</evidence>
<evidence type="ECO:0000256" key="9">
    <source>
        <dbReference type="SAM" id="MobiDB-lite"/>
    </source>
</evidence>
<keyword evidence="8" id="KW-1003">Cell membrane</keyword>
<feature type="transmembrane region" description="Helical" evidence="8">
    <location>
        <begin position="110"/>
        <end position="133"/>
    </location>
</feature>
<name>A0ABW5A1U4_9BACL</name>
<comment type="similarity">
    <text evidence="8">Belongs to the UbiA prenyltransferase family. Protoheme IX farnesyltransferase subfamily.</text>
</comment>
<comment type="miscellaneous">
    <text evidence="8">Carbon 2 of the heme B porphyrin ring is defined according to the Fischer nomenclature.</text>
</comment>
<keyword evidence="11" id="KW-1185">Reference proteome</keyword>
<dbReference type="Gene3D" id="1.10.357.140">
    <property type="entry name" value="UbiA prenyltransferase"/>
    <property type="match status" value="1"/>
</dbReference>
<comment type="caution">
    <text evidence="10">The sequence shown here is derived from an EMBL/GenBank/DDBJ whole genome shotgun (WGS) entry which is preliminary data.</text>
</comment>
<dbReference type="NCBIfam" id="TIGR01473">
    <property type="entry name" value="cyoE_ctaB"/>
    <property type="match status" value="1"/>
</dbReference>
<keyword evidence="5 8" id="KW-0350">Heme biosynthesis</keyword>
<evidence type="ECO:0000256" key="7">
    <source>
        <dbReference type="ARBA" id="ARBA00047690"/>
    </source>
</evidence>